<comment type="function">
    <text evidence="9">Part of the twin-arginine translocation (Tat) system that transports large folded proteins containing a characteristic twin-arginine motif in their signal peptide across membranes. TatA could form the protein-conducting channel of the Tat system.</text>
</comment>
<evidence type="ECO:0000256" key="2">
    <source>
        <dbReference type="ARBA" id="ARBA00022448"/>
    </source>
</evidence>
<evidence type="ECO:0000259" key="10">
    <source>
        <dbReference type="Pfam" id="PF13240"/>
    </source>
</evidence>
<evidence type="ECO:0000256" key="1">
    <source>
        <dbReference type="ARBA" id="ARBA00004162"/>
    </source>
</evidence>
<dbReference type="RefSeq" id="WP_289511696.1">
    <property type="nucleotide sequence ID" value="NZ_JAUDEA010000013.1"/>
</dbReference>
<reference evidence="11" key="2">
    <citation type="submission" date="2023-06" db="EMBL/GenBank/DDBJ databases">
        <authorList>
            <person name="Zeman M."/>
            <person name="Kubasova T."/>
            <person name="Jahodarova E."/>
            <person name="Nykrynova M."/>
            <person name="Rychlik I."/>
        </authorList>
    </citation>
    <scope>NUCLEOTIDE SEQUENCE</scope>
    <source>
        <strain evidence="11">153_Feed</strain>
    </source>
</reference>
<accession>A0ABT7V4T8</accession>
<dbReference type="PRINTS" id="PR01506">
    <property type="entry name" value="TATBPROTEIN"/>
</dbReference>
<dbReference type="Pfam" id="PF02416">
    <property type="entry name" value="TatA_B_E"/>
    <property type="match status" value="1"/>
</dbReference>
<dbReference type="Proteomes" id="UP001529256">
    <property type="component" value="Unassembled WGS sequence"/>
</dbReference>
<keyword evidence="5 9" id="KW-0653">Protein transport</keyword>
<feature type="transmembrane region" description="Helical" evidence="9">
    <location>
        <begin position="6"/>
        <end position="23"/>
    </location>
</feature>
<evidence type="ECO:0000313" key="12">
    <source>
        <dbReference type="Proteomes" id="UP001529256"/>
    </source>
</evidence>
<protein>
    <recommendedName>
        <fullName evidence="9">Sec-independent protein translocase protein TatA</fullName>
    </recommendedName>
</protein>
<evidence type="ECO:0000256" key="3">
    <source>
        <dbReference type="ARBA" id="ARBA00022475"/>
    </source>
</evidence>
<keyword evidence="7 9" id="KW-0811">Translocation</keyword>
<comment type="caution">
    <text evidence="11">The sequence shown here is derived from an EMBL/GenBank/DDBJ whole genome shotgun (WGS) entry which is preliminary data.</text>
</comment>
<evidence type="ECO:0000256" key="6">
    <source>
        <dbReference type="ARBA" id="ARBA00022989"/>
    </source>
</evidence>
<keyword evidence="4 9" id="KW-0812">Transmembrane</keyword>
<evidence type="ECO:0000256" key="5">
    <source>
        <dbReference type="ARBA" id="ARBA00022927"/>
    </source>
</evidence>
<dbReference type="InterPro" id="IPR003369">
    <property type="entry name" value="TatA/B/E"/>
</dbReference>
<dbReference type="PANTHER" id="PTHR42982:SF1">
    <property type="entry name" value="SEC-INDEPENDENT PROTEIN TRANSLOCASE PROTEIN TATA"/>
    <property type="match status" value="1"/>
</dbReference>
<dbReference type="HAMAP" id="MF_00236">
    <property type="entry name" value="TatA_E"/>
    <property type="match status" value="1"/>
</dbReference>
<feature type="domain" description="Zinc-ribbon" evidence="10">
    <location>
        <begin position="83"/>
        <end position="105"/>
    </location>
</feature>
<evidence type="ECO:0000256" key="7">
    <source>
        <dbReference type="ARBA" id="ARBA00023010"/>
    </source>
</evidence>
<dbReference type="Gene3D" id="1.20.5.3310">
    <property type="match status" value="1"/>
</dbReference>
<dbReference type="PANTHER" id="PTHR42982">
    <property type="entry name" value="SEC-INDEPENDENT PROTEIN TRANSLOCASE PROTEIN TATA"/>
    <property type="match status" value="1"/>
</dbReference>
<dbReference type="InterPro" id="IPR038587">
    <property type="entry name" value="Ribosomal_eL40_sf"/>
</dbReference>
<keyword evidence="6 9" id="KW-1133">Transmembrane helix</keyword>
<reference evidence="11" key="1">
    <citation type="submission" date="2023-06" db="EMBL/GenBank/DDBJ databases">
        <title>Identification and characterization of horizontal gene transfer across gut microbiota members of farm animals based on homology search.</title>
        <authorList>
            <person name="Schwarzerova J."/>
            <person name="Nykrynova M."/>
            <person name="Jureckova K."/>
            <person name="Cejkova D."/>
            <person name="Rychlik I."/>
        </authorList>
    </citation>
    <scope>NUCLEOTIDE SEQUENCE</scope>
    <source>
        <strain evidence="11">153_Feed</strain>
    </source>
</reference>
<dbReference type="InterPro" id="IPR006312">
    <property type="entry name" value="TatA/E"/>
</dbReference>
<dbReference type="InterPro" id="IPR011332">
    <property type="entry name" value="Ribosomal_zn-bd"/>
</dbReference>
<keyword evidence="12" id="KW-1185">Reference proteome</keyword>
<evidence type="ECO:0000313" key="11">
    <source>
        <dbReference type="EMBL" id="MDM8271619.1"/>
    </source>
</evidence>
<evidence type="ECO:0000256" key="4">
    <source>
        <dbReference type="ARBA" id="ARBA00022692"/>
    </source>
</evidence>
<evidence type="ECO:0000256" key="9">
    <source>
        <dbReference type="HAMAP-Rule" id="MF_00236"/>
    </source>
</evidence>
<keyword evidence="3 9" id="KW-1003">Cell membrane</keyword>
<dbReference type="Pfam" id="PF13240">
    <property type="entry name" value="Zn_Ribbon_1"/>
    <property type="match status" value="1"/>
</dbReference>
<dbReference type="SUPFAM" id="SSF57829">
    <property type="entry name" value="Zn-binding ribosomal proteins"/>
    <property type="match status" value="1"/>
</dbReference>
<proteinExistence type="inferred from homology"/>
<keyword evidence="8 9" id="KW-0472">Membrane</keyword>
<dbReference type="NCBIfam" id="TIGR01411">
    <property type="entry name" value="tatAE"/>
    <property type="match status" value="1"/>
</dbReference>
<comment type="similarity">
    <text evidence="9">Belongs to the TatA/E family.</text>
</comment>
<name>A0ABT7V4T8_9ACTN</name>
<sequence>MFLGMGIPELVIIVVIVLIIFGPKNLPKIGSALGKTVKNVREGMEDGKEEISEGPVESHDDVEVIEDEDDADAPEAASTDAVFCSKCGAKNAADAEFCSKCGNKLN</sequence>
<organism evidence="11 12">
    <name type="scientific">Thermophilibacter provencensis</name>
    <dbReference type="NCBI Taxonomy" id="1852386"/>
    <lineage>
        <taxon>Bacteria</taxon>
        <taxon>Bacillati</taxon>
        <taxon>Actinomycetota</taxon>
        <taxon>Coriobacteriia</taxon>
        <taxon>Coriobacteriales</taxon>
        <taxon>Atopobiaceae</taxon>
        <taxon>Thermophilibacter</taxon>
    </lineage>
</organism>
<comment type="subunit">
    <text evidence="9">The Tat system comprises two distinct complexes: a TatABC complex, containing multiple copies of TatA, TatB and TatC subunits, and a separate TatA complex, containing only TatA subunits. Substrates initially bind to the TatABC complex, which probably triggers association of the separate TatA complex to form the active translocon.</text>
</comment>
<dbReference type="Gene3D" id="4.10.1060.50">
    <property type="match status" value="1"/>
</dbReference>
<comment type="subcellular location">
    <subcellularLocation>
        <location evidence="1 9">Cell membrane</location>
        <topology evidence="1 9">Single-pass membrane protein</topology>
    </subcellularLocation>
</comment>
<gene>
    <name evidence="9 11" type="primary">tatA</name>
    <name evidence="11" type="ORF">QUW25_08070</name>
</gene>
<dbReference type="InterPro" id="IPR026870">
    <property type="entry name" value="Zinc_ribbon_dom"/>
</dbReference>
<keyword evidence="2 9" id="KW-0813">Transport</keyword>
<dbReference type="EMBL" id="JAUDEA010000013">
    <property type="protein sequence ID" value="MDM8271619.1"/>
    <property type="molecule type" value="Genomic_DNA"/>
</dbReference>
<evidence type="ECO:0000256" key="8">
    <source>
        <dbReference type="ARBA" id="ARBA00023136"/>
    </source>
</evidence>